<dbReference type="PROSITE" id="PS52029">
    <property type="entry name" value="LD_TPASE"/>
    <property type="match status" value="1"/>
</dbReference>
<dbReference type="Gene3D" id="2.40.440.10">
    <property type="entry name" value="L,D-transpeptidase catalytic domain-like"/>
    <property type="match status" value="1"/>
</dbReference>
<dbReference type="eggNOG" id="COG1376">
    <property type="taxonomic scope" value="Bacteria"/>
</dbReference>
<keyword evidence="4" id="KW-0732">Signal</keyword>
<dbReference type="FunFam" id="2.40.440.10:FF:000005">
    <property type="entry name" value="L,D-transpeptidase 2"/>
    <property type="match status" value="1"/>
</dbReference>
<keyword evidence="10" id="KW-0012">Acyltransferase</keyword>
<dbReference type="InterPro" id="IPR038063">
    <property type="entry name" value="Transpep_catalytic_dom"/>
</dbReference>
<evidence type="ECO:0000313" key="17">
    <source>
        <dbReference type="Proteomes" id="UP000029914"/>
    </source>
</evidence>
<dbReference type="Pfam" id="PF03734">
    <property type="entry name" value="YkuD"/>
    <property type="match status" value="1"/>
</dbReference>
<comment type="pathway">
    <text evidence="1 13">Cell wall biogenesis; peptidoglycan biosynthesis.</text>
</comment>
<feature type="active site" description="Proton donor/acceptor" evidence="13">
    <location>
        <position position="310"/>
    </location>
</feature>
<dbReference type="PANTHER" id="PTHR30582:SF2">
    <property type="entry name" value="L,D-TRANSPEPTIDASE YCIB-RELATED"/>
    <property type="match status" value="1"/>
</dbReference>
<dbReference type="GO" id="GO:0008360">
    <property type="term" value="P:regulation of cell shape"/>
    <property type="evidence" value="ECO:0007669"/>
    <property type="project" value="UniProtKB-UniRule"/>
</dbReference>
<keyword evidence="8" id="KW-0564">Palmitate</keyword>
<feature type="active site" description="Nucleophile" evidence="13">
    <location>
        <position position="328"/>
    </location>
</feature>
<keyword evidence="11 13" id="KW-0961">Cell wall biogenesis/degradation</keyword>
<keyword evidence="5 13" id="KW-0133">Cell shape</keyword>
<evidence type="ECO:0000256" key="12">
    <source>
        <dbReference type="ARBA" id="ARBA00060592"/>
    </source>
</evidence>
<dbReference type="KEGG" id="cdo:CDOO_10850"/>
<keyword evidence="6 13" id="KW-0573">Peptidoglycan synthesis</keyword>
<dbReference type="HOGENOM" id="CLU_039404_3_0_11"/>
<name>A0A097IHV6_9CORY</name>
<feature type="domain" description="L,D-TPase catalytic" evidence="15">
    <location>
        <begin position="226"/>
        <end position="352"/>
    </location>
</feature>
<dbReference type="SUPFAM" id="SSF141523">
    <property type="entry name" value="L,D-transpeptidase catalytic domain-like"/>
    <property type="match status" value="1"/>
</dbReference>
<dbReference type="STRING" id="558173.CDOO_10850"/>
<proteinExistence type="predicted"/>
<sequence>MALLALTATASACTIGDATGGSGEQTNAAQADVDKPDTPEVSVADGATDVSPGEPVTVTAPGDGLDTVSMVNEEGREVESEIDSDGTWTTAEPLGFNRTYTVTATAKDGTTTTSEFQTSTPAAQTAVSLSPVPDSTVGIGQTIMFVFGSAPTDREAVEKAITITTSNDTEGDFNWVGPTDLRWRPKEFWEPGTEVTVEADLYGVNMGGGVYGSDDNATNFTIGDDVRAYVDDNTKTMEVYRNGELLRTIPVSLGRNTGQWATPNGTYVVGDESPQLMMNSATFGLPVSQGGYETMVDYATQLSYSGIYVHSAPWSVYAQGNSNTSHGCVNVSPEAASWFQNTVKRGDPVIIENTIGGELDYWDGLGSWNASWEDWQADES</sequence>
<evidence type="ECO:0000256" key="9">
    <source>
        <dbReference type="ARBA" id="ARBA00023288"/>
    </source>
</evidence>
<dbReference type="GO" id="GO:0016746">
    <property type="term" value="F:acyltransferase activity"/>
    <property type="evidence" value="ECO:0007669"/>
    <property type="project" value="UniProtKB-KW"/>
</dbReference>
<gene>
    <name evidence="16" type="ORF">CDOO_10850</name>
</gene>
<evidence type="ECO:0000256" key="6">
    <source>
        <dbReference type="ARBA" id="ARBA00022984"/>
    </source>
</evidence>
<dbReference type="AlphaFoldDB" id="A0A097IHV6"/>
<evidence type="ECO:0000256" key="14">
    <source>
        <dbReference type="SAM" id="MobiDB-lite"/>
    </source>
</evidence>
<evidence type="ECO:0000256" key="4">
    <source>
        <dbReference type="ARBA" id="ARBA00022729"/>
    </source>
</evidence>
<keyword evidence="2" id="KW-1003">Cell membrane</keyword>
<dbReference type="CDD" id="cd16913">
    <property type="entry name" value="YkuD_like"/>
    <property type="match status" value="1"/>
</dbReference>
<evidence type="ECO:0000256" key="3">
    <source>
        <dbReference type="ARBA" id="ARBA00022679"/>
    </source>
</evidence>
<dbReference type="GO" id="GO:0005576">
    <property type="term" value="C:extracellular region"/>
    <property type="evidence" value="ECO:0007669"/>
    <property type="project" value="TreeGrafter"/>
</dbReference>
<accession>A0A097IHV6</accession>
<reference evidence="16 17" key="1">
    <citation type="submission" date="2013-09" db="EMBL/GenBank/DDBJ databases">
        <title>Complete genome sequence of Corynebacterium doosanense CAU 212(T) (=DSM 45436(T)), isolated from activated sludge.</title>
        <authorList>
            <person name="Schaffert L."/>
            <person name="Albersmeier A."/>
            <person name="Kalinowski J."/>
            <person name="Ruckert C."/>
        </authorList>
    </citation>
    <scope>NUCLEOTIDE SEQUENCE [LARGE SCALE GENOMIC DNA]</scope>
    <source>
        <strain evidence="16 17">CAU 212</strain>
    </source>
</reference>
<evidence type="ECO:0000256" key="7">
    <source>
        <dbReference type="ARBA" id="ARBA00023136"/>
    </source>
</evidence>
<keyword evidence="7" id="KW-0472">Membrane</keyword>
<evidence type="ECO:0000256" key="13">
    <source>
        <dbReference type="PROSITE-ProRule" id="PRU01373"/>
    </source>
</evidence>
<comment type="pathway">
    <text evidence="12">Glycan biosynthesis.</text>
</comment>
<dbReference type="CDD" id="cd13432">
    <property type="entry name" value="LDT_IgD_like_2"/>
    <property type="match status" value="1"/>
</dbReference>
<dbReference type="GO" id="GO:0071555">
    <property type="term" value="P:cell wall organization"/>
    <property type="evidence" value="ECO:0007669"/>
    <property type="project" value="UniProtKB-UniRule"/>
</dbReference>
<organism evidence="16 17">
    <name type="scientific">Corynebacterium doosanense CAU 212 = DSM 45436</name>
    <dbReference type="NCBI Taxonomy" id="558173"/>
    <lineage>
        <taxon>Bacteria</taxon>
        <taxon>Bacillati</taxon>
        <taxon>Actinomycetota</taxon>
        <taxon>Actinomycetes</taxon>
        <taxon>Mycobacteriales</taxon>
        <taxon>Corynebacteriaceae</taxon>
        <taxon>Corynebacterium</taxon>
    </lineage>
</organism>
<dbReference type="UniPathway" id="UPA00219"/>
<dbReference type="EMBL" id="CP006764">
    <property type="protein sequence ID" value="AIT61709.1"/>
    <property type="molecule type" value="Genomic_DNA"/>
</dbReference>
<evidence type="ECO:0000256" key="10">
    <source>
        <dbReference type="ARBA" id="ARBA00023315"/>
    </source>
</evidence>
<dbReference type="InterPro" id="IPR041280">
    <property type="entry name" value="Big_10"/>
</dbReference>
<dbReference type="Pfam" id="PF17964">
    <property type="entry name" value="Big_10"/>
    <property type="match status" value="1"/>
</dbReference>
<dbReference type="Gene3D" id="2.60.40.3780">
    <property type="match status" value="1"/>
</dbReference>
<dbReference type="PANTHER" id="PTHR30582">
    <property type="entry name" value="L,D-TRANSPEPTIDASE"/>
    <property type="match status" value="1"/>
</dbReference>
<evidence type="ECO:0000256" key="11">
    <source>
        <dbReference type="ARBA" id="ARBA00023316"/>
    </source>
</evidence>
<evidence type="ECO:0000256" key="5">
    <source>
        <dbReference type="ARBA" id="ARBA00022960"/>
    </source>
</evidence>
<evidence type="ECO:0000259" key="15">
    <source>
        <dbReference type="PROSITE" id="PS52029"/>
    </source>
</evidence>
<dbReference type="Gene3D" id="2.60.40.3710">
    <property type="match status" value="1"/>
</dbReference>
<dbReference type="Proteomes" id="UP000029914">
    <property type="component" value="Chromosome"/>
</dbReference>
<protein>
    <recommendedName>
        <fullName evidence="15">L,D-TPase catalytic domain-containing protein</fullName>
    </recommendedName>
</protein>
<dbReference type="GO" id="GO:0018104">
    <property type="term" value="P:peptidoglycan-protein cross-linking"/>
    <property type="evidence" value="ECO:0007669"/>
    <property type="project" value="TreeGrafter"/>
</dbReference>
<keyword evidence="9" id="KW-0449">Lipoprotein</keyword>
<dbReference type="InterPro" id="IPR050979">
    <property type="entry name" value="LD-transpeptidase"/>
</dbReference>
<keyword evidence="17" id="KW-1185">Reference proteome</keyword>
<dbReference type="GO" id="GO:0071972">
    <property type="term" value="F:peptidoglycan L,D-transpeptidase activity"/>
    <property type="evidence" value="ECO:0007669"/>
    <property type="project" value="TreeGrafter"/>
</dbReference>
<feature type="region of interest" description="Disordered" evidence="14">
    <location>
        <begin position="15"/>
        <end position="47"/>
    </location>
</feature>
<evidence type="ECO:0000256" key="8">
    <source>
        <dbReference type="ARBA" id="ARBA00023139"/>
    </source>
</evidence>
<evidence type="ECO:0000256" key="1">
    <source>
        <dbReference type="ARBA" id="ARBA00004752"/>
    </source>
</evidence>
<keyword evidence="3" id="KW-0808">Transferase</keyword>
<evidence type="ECO:0000256" key="2">
    <source>
        <dbReference type="ARBA" id="ARBA00022475"/>
    </source>
</evidence>
<dbReference type="InterPro" id="IPR005490">
    <property type="entry name" value="LD_TPept_cat_dom"/>
</dbReference>
<evidence type="ECO:0000313" key="16">
    <source>
        <dbReference type="EMBL" id="AIT61709.1"/>
    </source>
</evidence>